<dbReference type="Gene3D" id="3.30.750.24">
    <property type="entry name" value="STAS domain"/>
    <property type="match status" value="1"/>
</dbReference>
<gene>
    <name evidence="2" type="ORF">ABQJ56_10090</name>
</gene>
<proteinExistence type="predicted"/>
<dbReference type="InterPro" id="IPR036513">
    <property type="entry name" value="STAS_dom_sf"/>
</dbReference>
<accession>A0ABV3QPT7</accession>
<comment type="caution">
    <text evidence="2">The sequence shown here is derived from an EMBL/GenBank/DDBJ whole genome shotgun (WGS) entry which is preliminary data.</text>
</comment>
<protein>
    <submittedName>
        <fullName evidence="2">Lipid asymmetry maintenance protein MlaB</fullName>
    </submittedName>
</protein>
<dbReference type="EMBL" id="JBFOHL010000008">
    <property type="protein sequence ID" value="MEW9624582.1"/>
    <property type="molecule type" value="Genomic_DNA"/>
</dbReference>
<dbReference type="InterPro" id="IPR002645">
    <property type="entry name" value="STAS_dom"/>
</dbReference>
<feature type="domain" description="STAS" evidence="1">
    <location>
        <begin position="17"/>
        <end position="102"/>
    </location>
</feature>
<dbReference type="SUPFAM" id="SSF52091">
    <property type="entry name" value="SpoIIaa-like"/>
    <property type="match status" value="1"/>
</dbReference>
<dbReference type="InterPro" id="IPR052746">
    <property type="entry name" value="MlaB_ABC_Transporter"/>
</dbReference>
<name>A0ABV3QPT7_9GAMM</name>
<evidence type="ECO:0000259" key="1">
    <source>
        <dbReference type="PROSITE" id="PS50801"/>
    </source>
</evidence>
<dbReference type="PANTHER" id="PTHR35849">
    <property type="entry name" value="BLR2341 PROTEIN"/>
    <property type="match status" value="1"/>
</dbReference>
<dbReference type="InterPro" id="IPR058548">
    <property type="entry name" value="MlaB-like_STAS"/>
</dbReference>
<keyword evidence="3" id="KW-1185">Reference proteome</keyword>
<dbReference type="PROSITE" id="PS50801">
    <property type="entry name" value="STAS"/>
    <property type="match status" value="1"/>
</dbReference>
<dbReference type="Pfam" id="PF13466">
    <property type="entry name" value="STAS_2"/>
    <property type="match status" value="1"/>
</dbReference>
<dbReference type="RefSeq" id="WP_367844890.1">
    <property type="nucleotide sequence ID" value="NZ_JBFOHL010000008.1"/>
</dbReference>
<organism evidence="2 3">
    <name type="scientific">Rhodanobacter geophilus</name>
    <dbReference type="NCBI Taxonomy" id="3162488"/>
    <lineage>
        <taxon>Bacteria</taxon>
        <taxon>Pseudomonadati</taxon>
        <taxon>Pseudomonadota</taxon>
        <taxon>Gammaproteobacteria</taxon>
        <taxon>Lysobacterales</taxon>
        <taxon>Rhodanobacteraceae</taxon>
        <taxon>Rhodanobacter</taxon>
    </lineage>
</organism>
<evidence type="ECO:0000313" key="2">
    <source>
        <dbReference type="EMBL" id="MEW9624582.1"/>
    </source>
</evidence>
<dbReference type="PANTHER" id="PTHR35849:SF1">
    <property type="entry name" value="INTERMEMBRANE PHOSPHOLIPID TRANSPORT SYSTEM BINDING PROTEIN MLAB"/>
    <property type="match status" value="1"/>
</dbReference>
<sequence length="102" mass="10243">MAAEAAFRLDRSEPGTLAVSGMLGFATAAAALQALNEGLRAGDRPRLDLAGVRACDSAGLACVLAALAAARVRGHAVALQHVPDGLRTLARVSGVEALLTPA</sequence>
<evidence type="ECO:0000313" key="3">
    <source>
        <dbReference type="Proteomes" id="UP001556170"/>
    </source>
</evidence>
<dbReference type="Proteomes" id="UP001556170">
    <property type="component" value="Unassembled WGS sequence"/>
</dbReference>
<reference evidence="2 3" key="1">
    <citation type="submission" date="2024-06" db="EMBL/GenBank/DDBJ databases">
        <authorList>
            <person name="Woo H."/>
        </authorList>
    </citation>
    <scope>NUCLEOTIDE SEQUENCE [LARGE SCALE GENOMIC DNA]</scope>
    <source>
        <strain evidence="2 3">S2-g</strain>
    </source>
</reference>